<sequence length="522" mass="57235">MNTSSYLADLQGVERTALHLVDLASHSLQKIPGSAIVLRYVKSSYQNDPVRSVVELVLFLFAVRYLLAPSYSTTKSRNVPLTEDEIDELVEDWAPEPLVAEQSDFEKLENGRVPVIVGPAAPKTKLQNGRTVVNLASYNHYNFATNPELTQKAINTVRTYGVGPCSAPGFYGTQDVHMKTEADIAAHIGVPASIIFSQSFVTISSVIPAFSKRGDIIVADKGVNTSIRKGLHNSRSTVRWYEHNDMDDLERALQRVLKEGRGKPLSRRFIVTEGLFENGGDMTNLPKLVELKFKYKFRLLLDETWSYGVLGATGRGLTEHSNVDPENVDMIVGGLAGSLSAGGGFCAGTAEIVEHQRLGAHAFTFSAALPALLATTASETITILQEQPDLITSLRENIKAVRAQLDPRSDWIRCTSAEANPIQFLALKDEHIESRKLSLADQEALLQDCVEEALTNGVLITRLKAMPHVLGATPKDLAKAWAPQPALKVCATIGLTKKETEKAAITIRHAITTVMKSKKWQR</sequence>
<evidence type="ECO:0000256" key="4">
    <source>
        <dbReference type="ARBA" id="ARBA00008392"/>
    </source>
</evidence>
<comment type="similarity">
    <text evidence="4">Belongs to the class-II pyridoxal-phosphate-dependent aminotransferase family.</text>
</comment>
<dbReference type="Gene3D" id="3.40.640.10">
    <property type="entry name" value="Type I PLP-dependent aspartate aminotransferase-like (Major domain)"/>
    <property type="match status" value="1"/>
</dbReference>
<dbReference type="PANTHER" id="PTHR13693">
    <property type="entry name" value="CLASS II AMINOTRANSFERASE/8-AMINO-7-OXONONANOATE SYNTHASE"/>
    <property type="match status" value="1"/>
</dbReference>
<dbReference type="EC" id="2.3.1.50" evidence="5"/>
<name>A0A9P4Q1W9_9PEZI</name>
<comment type="pathway">
    <text evidence="2">Lipid metabolism; sphingolipid metabolism.</text>
</comment>
<dbReference type="GO" id="GO:0004758">
    <property type="term" value="F:serine C-palmitoyltransferase activity"/>
    <property type="evidence" value="ECO:0007669"/>
    <property type="project" value="TreeGrafter"/>
</dbReference>
<dbReference type="EMBL" id="MU003859">
    <property type="protein sequence ID" value="KAF2716861.1"/>
    <property type="molecule type" value="Genomic_DNA"/>
</dbReference>
<dbReference type="GO" id="GO:0046512">
    <property type="term" value="P:sphingosine biosynthetic process"/>
    <property type="evidence" value="ECO:0007669"/>
    <property type="project" value="TreeGrafter"/>
</dbReference>
<dbReference type="OrthoDB" id="3168162at2759"/>
<dbReference type="InterPro" id="IPR015421">
    <property type="entry name" value="PyrdxlP-dep_Trfase_major"/>
</dbReference>
<dbReference type="GO" id="GO:0046513">
    <property type="term" value="P:ceramide biosynthetic process"/>
    <property type="evidence" value="ECO:0007669"/>
    <property type="project" value="TreeGrafter"/>
</dbReference>
<comment type="caution">
    <text evidence="12">The sequence shown here is derived from an EMBL/GenBank/DDBJ whole genome shotgun (WGS) entry which is preliminary data.</text>
</comment>
<evidence type="ECO:0000313" key="12">
    <source>
        <dbReference type="EMBL" id="KAF2716861.1"/>
    </source>
</evidence>
<dbReference type="GO" id="GO:0030170">
    <property type="term" value="F:pyridoxal phosphate binding"/>
    <property type="evidence" value="ECO:0007669"/>
    <property type="project" value="InterPro"/>
</dbReference>
<dbReference type="SUPFAM" id="SSF53383">
    <property type="entry name" value="PLP-dependent transferases"/>
    <property type="match status" value="1"/>
</dbReference>
<keyword evidence="7" id="KW-0663">Pyridoxal phosphate</keyword>
<evidence type="ECO:0000256" key="6">
    <source>
        <dbReference type="ARBA" id="ARBA00022679"/>
    </source>
</evidence>
<evidence type="ECO:0000256" key="5">
    <source>
        <dbReference type="ARBA" id="ARBA00013220"/>
    </source>
</evidence>
<evidence type="ECO:0000313" key="13">
    <source>
        <dbReference type="Proteomes" id="UP000799441"/>
    </source>
</evidence>
<reference evidence="12" key="1">
    <citation type="journal article" date="2020" name="Stud. Mycol.">
        <title>101 Dothideomycetes genomes: a test case for predicting lifestyles and emergence of pathogens.</title>
        <authorList>
            <person name="Haridas S."/>
            <person name="Albert R."/>
            <person name="Binder M."/>
            <person name="Bloem J."/>
            <person name="Labutti K."/>
            <person name="Salamov A."/>
            <person name="Andreopoulos B."/>
            <person name="Baker S."/>
            <person name="Barry K."/>
            <person name="Bills G."/>
            <person name="Bluhm B."/>
            <person name="Cannon C."/>
            <person name="Castanera R."/>
            <person name="Culley D."/>
            <person name="Daum C."/>
            <person name="Ezra D."/>
            <person name="Gonzalez J."/>
            <person name="Henrissat B."/>
            <person name="Kuo A."/>
            <person name="Liang C."/>
            <person name="Lipzen A."/>
            <person name="Lutzoni F."/>
            <person name="Magnuson J."/>
            <person name="Mondo S."/>
            <person name="Nolan M."/>
            <person name="Ohm R."/>
            <person name="Pangilinan J."/>
            <person name="Park H.-J."/>
            <person name="Ramirez L."/>
            <person name="Alfaro M."/>
            <person name="Sun H."/>
            <person name="Tritt A."/>
            <person name="Yoshinaga Y."/>
            <person name="Zwiers L.-H."/>
            <person name="Turgeon B."/>
            <person name="Goodwin S."/>
            <person name="Spatafora J."/>
            <person name="Crous P."/>
            <person name="Grigoriev I."/>
        </authorList>
    </citation>
    <scope>NUCLEOTIDE SEQUENCE</scope>
    <source>
        <strain evidence="12">CBS 116435</strain>
    </source>
</reference>
<evidence type="ECO:0000256" key="8">
    <source>
        <dbReference type="ARBA" id="ARBA00022919"/>
    </source>
</evidence>
<accession>A0A9P4Q1W9</accession>
<dbReference type="InterPro" id="IPR015424">
    <property type="entry name" value="PyrdxlP-dep_Trfase"/>
</dbReference>
<evidence type="ECO:0000259" key="11">
    <source>
        <dbReference type="Pfam" id="PF00155"/>
    </source>
</evidence>
<comment type="cofactor">
    <cofactor evidence="1">
        <name>pyridoxal 5'-phosphate</name>
        <dbReference type="ChEBI" id="CHEBI:597326"/>
    </cofactor>
</comment>
<dbReference type="GO" id="GO:0016020">
    <property type="term" value="C:membrane"/>
    <property type="evidence" value="ECO:0007669"/>
    <property type="project" value="GOC"/>
</dbReference>
<evidence type="ECO:0000256" key="9">
    <source>
        <dbReference type="ARBA" id="ARBA00023098"/>
    </source>
</evidence>
<dbReference type="InterPro" id="IPR050087">
    <property type="entry name" value="AON_synthase_class-II"/>
</dbReference>
<dbReference type="Proteomes" id="UP000799441">
    <property type="component" value="Unassembled WGS sequence"/>
</dbReference>
<dbReference type="Gene3D" id="3.90.1150.10">
    <property type="entry name" value="Aspartate Aminotransferase, domain 1"/>
    <property type="match status" value="1"/>
</dbReference>
<dbReference type="Pfam" id="PF00155">
    <property type="entry name" value="Aminotran_1_2"/>
    <property type="match status" value="1"/>
</dbReference>
<dbReference type="InterPro" id="IPR015422">
    <property type="entry name" value="PyrdxlP-dep_Trfase_small"/>
</dbReference>
<evidence type="ECO:0000256" key="1">
    <source>
        <dbReference type="ARBA" id="ARBA00001933"/>
    </source>
</evidence>
<evidence type="ECO:0000256" key="3">
    <source>
        <dbReference type="ARBA" id="ARBA00004991"/>
    </source>
</evidence>
<protein>
    <recommendedName>
        <fullName evidence="5">serine C-palmitoyltransferase</fullName>
        <ecNumber evidence="5">2.3.1.50</ecNumber>
    </recommendedName>
</protein>
<proteinExistence type="inferred from homology"/>
<dbReference type="PANTHER" id="PTHR13693:SF2">
    <property type="entry name" value="SERINE PALMITOYLTRANSFERASE 1"/>
    <property type="match status" value="1"/>
</dbReference>
<feature type="domain" description="Aminotransferase class I/classII large" evidence="11">
    <location>
        <begin position="131"/>
        <end position="462"/>
    </location>
</feature>
<evidence type="ECO:0000256" key="10">
    <source>
        <dbReference type="ARBA" id="ARBA00023315"/>
    </source>
</evidence>
<dbReference type="InterPro" id="IPR004839">
    <property type="entry name" value="Aminotransferase_I/II_large"/>
</dbReference>
<gene>
    <name evidence="12" type="ORF">K431DRAFT_256629</name>
</gene>
<evidence type="ECO:0000256" key="2">
    <source>
        <dbReference type="ARBA" id="ARBA00004760"/>
    </source>
</evidence>
<keyword evidence="10" id="KW-0012">Acyltransferase</keyword>
<keyword evidence="8" id="KW-0746">Sphingolipid metabolism</keyword>
<dbReference type="GO" id="GO:0005783">
    <property type="term" value="C:endoplasmic reticulum"/>
    <property type="evidence" value="ECO:0007669"/>
    <property type="project" value="TreeGrafter"/>
</dbReference>
<dbReference type="AlphaFoldDB" id="A0A9P4Q1W9"/>
<keyword evidence="9" id="KW-0443">Lipid metabolism</keyword>
<keyword evidence="13" id="KW-1185">Reference proteome</keyword>
<evidence type="ECO:0000256" key="7">
    <source>
        <dbReference type="ARBA" id="ARBA00022898"/>
    </source>
</evidence>
<comment type="pathway">
    <text evidence="3">Sphingolipid metabolism.</text>
</comment>
<keyword evidence="6 12" id="KW-0808">Transferase</keyword>
<organism evidence="12 13">
    <name type="scientific">Polychaeton citri CBS 116435</name>
    <dbReference type="NCBI Taxonomy" id="1314669"/>
    <lineage>
        <taxon>Eukaryota</taxon>
        <taxon>Fungi</taxon>
        <taxon>Dikarya</taxon>
        <taxon>Ascomycota</taxon>
        <taxon>Pezizomycotina</taxon>
        <taxon>Dothideomycetes</taxon>
        <taxon>Dothideomycetidae</taxon>
        <taxon>Capnodiales</taxon>
        <taxon>Capnodiaceae</taxon>
        <taxon>Polychaeton</taxon>
    </lineage>
</organism>